<dbReference type="Proteomes" id="UP001642405">
    <property type="component" value="Unassembled WGS sequence"/>
</dbReference>
<dbReference type="EMBL" id="CAWUHB010000022">
    <property type="protein sequence ID" value="CAK7221315.1"/>
    <property type="molecule type" value="Genomic_DNA"/>
</dbReference>
<organism evidence="2 3">
    <name type="scientific">Sporothrix curviconia</name>
    <dbReference type="NCBI Taxonomy" id="1260050"/>
    <lineage>
        <taxon>Eukaryota</taxon>
        <taxon>Fungi</taxon>
        <taxon>Dikarya</taxon>
        <taxon>Ascomycota</taxon>
        <taxon>Pezizomycotina</taxon>
        <taxon>Sordariomycetes</taxon>
        <taxon>Sordariomycetidae</taxon>
        <taxon>Ophiostomatales</taxon>
        <taxon>Ophiostomataceae</taxon>
        <taxon>Sporothrix</taxon>
    </lineage>
</organism>
<proteinExistence type="inferred from homology"/>
<evidence type="ECO:0000313" key="2">
    <source>
        <dbReference type="EMBL" id="CAK7221315.1"/>
    </source>
</evidence>
<evidence type="ECO:0008006" key="4">
    <source>
        <dbReference type="Google" id="ProtNLM"/>
    </source>
</evidence>
<comment type="similarity">
    <text evidence="1">Belongs to the amidase family.</text>
</comment>
<protein>
    <recommendedName>
        <fullName evidence="4">Amidase domain-containing protein</fullName>
    </recommendedName>
</protein>
<gene>
    <name evidence="2" type="ORF">SCUCBS95973_004452</name>
</gene>
<evidence type="ECO:0000256" key="1">
    <source>
        <dbReference type="ARBA" id="ARBA00009199"/>
    </source>
</evidence>
<dbReference type="Gene3D" id="3.90.1300.10">
    <property type="entry name" value="Amidase signature (AS) domain"/>
    <property type="match status" value="1"/>
</dbReference>
<evidence type="ECO:0000313" key="3">
    <source>
        <dbReference type="Proteomes" id="UP001642405"/>
    </source>
</evidence>
<keyword evidence="3" id="KW-1185">Reference proteome</keyword>
<sequence length="175" mass="19568">MCRRSSSTFIHPELKFSDSKARDVLGLLILSEANHARVMGLPAKFLTADELAITALNAEDIPPTTAAGIHQQFGRVRCKGYCATVNVLDFSACTLPVTTMDVANNPPDRSETEDGFGKTILALQCDRDRWIRENYARNLQEYQGMPIVLQIVCKRWEEEKVLAISEVVQSVLKKE</sequence>
<dbReference type="PANTHER" id="PTHR46072:SF11">
    <property type="entry name" value="AMIDASE-RELATED"/>
    <property type="match status" value="1"/>
</dbReference>
<accession>A0ABP0BQI8</accession>
<comment type="caution">
    <text evidence="2">The sequence shown here is derived from an EMBL/GenBank/DDBJ whole genome shotgun (WGS) entry which is preliminary data.</text>
</comment>
<reference evidence="2 3" key="1">
    <citation type="submission" date="2024-01" db="EMBL/GenBank/DDBJ databases">
        <authorList>
            <person name="Allen C."/>
            <person name="Tagirdzhanova G."/>
        </authorList>
    </citation>
    <scope>NUCLEOTIDE SEQUENCE [LARGE SCALE GENOMIC DNA]</scope>
</reference>
<name>A0ABP0BQI8_9PEZI</name>
<dbReference type="PANTHER" id="PTHR46072">
    <property type="entry name" value="AMIDASE-RELATED-RELATED"/>
    <property type="match status" value="1"/>
</dbReference>
<dbReference type="InterPro" id="IPR036928">
    <property type="entry name" value="AS_sf"/>
</dbReference>
<dbReference type="SUPFAM" id="SSF75304">
    <property type="entry name" value="Amidase signature (AS) enzymes"/>
    <property type="match status" value="1"/>
</dbReference>